<evidence type="ECO:0000256" key="10">
    <source>
        <dbReference type="ARBA" id="ARBA00049473"/>
    </source>
</evidence>
<comment type="cofactor">
    <cofactor evidence="3">
        <name>thiamine diphosphate</name>
        <dbReference type="ChEBI" id="CHEBI:58937"/>
    </cofactor>
</comment>
<evidence type="ECO:0000256" key="8">
    <source>
        <dbReference type="ARBA" id="ARBA00022842"/>
    </source>
</evidence>
<dbReference type="Pfam" id="PF00456">
    <property type="entry name" value="Transketolase_N"/>
    <property type="match status" value="1"/>
</dbReference>
<dbReference type="Pfam" id="PF22613">
    <property type="entry name" value="Transketolase_C_1"/>
    <property type="match status" value="1"/>
</dbReference>
<keyword evidence="7" id="KW-0106">Calcium</keyword>
<keyword evidence="13" id="KW-1185">Reference proteome</keyword>
<accession>A0ABY5DIU5</accession>
<dbReference type="SUPFAM" id="SSF52922">
    <property type="entry name" value="TK C-terminal domain-like"/>
    <property type="match status" value="1"/>
</dbReference>
<proteinExistence type="inferred from homology"/>
<comment type="catalytic activity">
    <reaction evidence="10">
        <text>D-sedoheptulose 7-phosphate + D-glyceraldehyde 3-phosphate = aldehydo-D-ribose 5-phosphate + D-xylulose 5-phosphate</text>
        <dbReference type="Rhea" id="RHEA:10508"/>
        <dbReference type="ChEBI" id="CHEBI:57483"/>
        <dbReference type="ChEBI" id="CHEBI:57737"/>
        <dbReference type="ChEBI" id="CHEBI:58273"/>
        <dbReference type="ChEBI" id="CHEBI:59776"/>
        <dbReference type="EC" id="2.2.1.1"/>
    </reaction>
</comment>
<dbReference type="CDD" id="cd02012">
    <property type="entry name" value="TPP_TK"/>
    <property type="match status" value="1"/>
</dbReference>
<evidence type="ECO:0000256" key="6">
    <source>
        <dbReference type="ARBA" id="ARBA00022723"/>
    </source>
</evidence>
<evidence type="ECO:0000256" key="7">
    <source>
        <dbReference type="ARBA" id="ARBA00022837"/>
    </source>
</evidence>
<dbReference type="Pfam" id="PF02779">
    <property type="entry name" value="Transket_pyr"/>
    <property type="match status" value="1"/>
</dbReference>
<dbReference type="InterPro" id="IPR020826">
    <property type="entry name" value="Transketolase_BS"/>
</dbReference>
<evidence type="ECO:0000256" key="3">
    <source>
        <dbReference type="ARBA" id="ARBA00001964"/>
    </source>
</evidence>
<dbReference type="PANTHER" id="PTHR43522">
    <property type="entry name" value="TRANSKETOLASE"/>
    <property type="match status" value="1"/>
</dbReference>
<organism evidence="12 13">
    <name type="scientific">Candidatus Comchoanobacter bicostacola</name>
    <dbReference type="NCBI Taxonomy" id="2919598"/>
    <lineage>
        <taxon>Bacteria</taxon>
        <taxon>Pseudomonadati</taxon>
        <taxon>Pseudomonadota</taxon>
        <taxon>Gammaproteobacteria</taxon>
        <taxon>Candidatus Comchoanobacterales</taxon>
        <taxon>Candidatus Comchoanobacteraceae</taxon>
        <taxon>Candidatus Comchoanobacter</taxon>
    </lineage>
</organism>
<dbReference type="SMART" id="SM00861">
    <property type="entry name" value="Transket_pyr"/>
    <property type="match status" value="1"/>
</dbReference>
<dbReference type="InterPro" id="IPR033247">
    <property type="entry name" value="Transketolase_fam"/>
</dbReference>
<dbReference type="InterPro" id="IPR005474">
    <property type="entry name" value="Transketolase_N"/>
</dbReference>
<gene>
    <name evidence="12" type="ORF">MMH89_04665</name>
</gene>
<dbReference type="PROSITE" id="PS00801">
    <property type="entry name" value="TRANSKETOLASE_1"/>
    <property type="match status" value="1"/>
</dbReference>
<keyword evidence="8" id="KW-0460">Magnesium</keyword>
<reference evidence="12 13" key="1">
    <citation type="journal article" date="2022" name="Nat. Microbiol.">
        <title>The microbiome of a bacterivorous marine choanoflagellate contains a resource-demanding obligate bacterial associate.</title>
        <authorList>
            <person name="Needham D.M."/>
            <person name="Poirier C."/>
            <person name="Bachy C."/>
            <person name="George E.E."/>
            <person name="Wilken S."/>
            <person name="Yung C.C.M."/>
            <person name="Limardo A.J."/>
            <person name="Morando M."/>
            <person name="Sudek L."/>
            <person name="Malmstrom R.R."/>
            <person name="Keeling P.J."/>
            <person name="Santoro A.E."/>
            <person name="Worden A.Z."/>
        </authorList>
    </citation>
    <scope>NUCLEOTIDE SEQUENCE [LARGE SCALE GENOMIC DNA]</scope>
    <source>
        <strain evidence="12 13">Comchoano-1</strain>
    </source>
</reference>
<dbReference type="Proteomes" id="UP001055955">
    <property type="component" value="Chromosome"/>
</dbReference>
<dbReference type="InterPro" id="IPR005475">
    <property type="entry name" value="Transketolase-like_Pyr-bd"/>
</dbReference>
<evidence type="ECO:0000256" key="9">
    <source>
        <dbReference type="ARBA" id="ARBA00023052"/>
    </source>
</evidence>
<dbReference type="InterPro" id="IPR009014">
    <property type="entry name" value="Transketo_C/PFOR_II"/>
</dbReference>
<dbReference type="SUPFAM" id="SSF52518">
    <property type="entry name" value="Thiamin diphosphate-binding fold (THDP-binding)"/>
    <property type="match status" value="2"/>
</dbReference>
<dbReference type="InterPro" id="IPR055152">
    <property type="entry name" value="Transketolase-like_C_2"/>
</dbReference>
<evidence type="ECO:0000256" key="2">
    <source>
        <dbReference type="ARBA" id="ARBA00001946"/>
    </source>
</evidence>
<evidence type="ECO:0000256" key="1">
    <source>
        <dbReference type="ARBA" id="ARBA00001913"/>
    </source>
</evidence>
<feature type="domain" description="Transketolase-like pyrimidine-binding" evidence="11">
    <location>
        <begin position="325"/>
        <end position="496"/>
    </location>
</feature>
<comment type="similarity">
    <text evidence="4">Belongs to the transketolase family.</text>
</comment>
<comment type="cofactor">
    <cofactor evidence="1">
        <name>Ca(2+)</name>
        <dbReference type="ChEBI" id="CHEBI:29108"/>
    </cofactor>
</comment>
<dbReference type="RefSeq" id="WP_258568294.1">
    <property type="nucleotide sequence ID" value="NZ_CP092900.1"/>
</dbReference>
<evidence type="ECO:0000256" key="5">
    <source>
        <dbReference type="ARBA" id="ARBA00022679"/>
    </source>
</evidence>
<evidence type="ECO:0000256" key="4">
    <source>
        <dbReference type="ARBA" id="ARBA00007131"/>
    </source>
</evidence>
<evidence type="ECO:0000313" key="12">
    <source>
        <dbReference type="EMBL" id="UTC24510.1"/>
    </source>
</evidence>
<keyword evidence="9" id="KW-0786">Thiamine pyrophosphate</keyword>
<dbReference type="InterPro" id="IPR049557">
    <property type="entry name" value="Transketolase_CS"/>
</dbReference>
<keyword evidence="5" id="KW-0808">Transferase</keyword>
<name>A0ABY5DIU5_9GAMM</name>
<dbReference type="CDD" id="cd07033">
    <property type="entry name" value="TPP_PYR_DXS_TK_like"/>
    <property type="match status" value="1"/>
</dbReference>
<evidence type="ECO:0000313" key="13">
    <source>
        <dbReference type="Proteomes" id="UP001055955"/>
    </source>
</evidence>
<dbReference type="Gene3D" id="3.40.50.920">
    <property type="match status" value="1"/>
</dbReference>
<dbReference type="Gene3D" id="3.40.50.970">
    <property type="match status" value="2"/>
</dbReference>
<evidence type="ECO:0000259" key="11">
    <source>
        <dbReference type="SMART" id="SM00861"/>
    </source>
</evidence>
<sequence length="631" mass="69699">MKHIDMDQQLADCLRFLSVDAINCANSGHPGMPLGMADVMTVLFREVLRHEPTVPNWSERDRVVLSNGHGSMLLYSALYLSGYQWDIDDLKRFRQYGSPACGHPEYDIERGVEATTGPLGQGLGMAVGMAAANWMRFEKDKDRPKVFCFVGDGCLMEGISHEACSLAPHLFSRGLIVLWDDNGISIDGSVDHCAERSVCQRFESYGFQVIQAVDAHNFAEIRAAFNQAVDADKPCLIQFKSVIGKGCESVEGSAKAHGQPLSQEALDQMRKDRQWPHLPFEIPDELRAAWDMRLRYANAKNKVDIAETIAGFDYTLLDQYAQDTLATRKASSLIINTYLKDQTGIVGGSADLAASNLTLIKQSETLNHSRVGAKNIAYGVREFAMFAIANGLSLSGYIPYVGTFLVFMDYGKSALRTAALMKKRVIYVLTHDSIAVGEDGPTHQPVEQLTTCRSMPNVRLWRPCGLWETAVAWEEALKREDGPTVMALSRQTLPPLDNKRIDEIRVGAYLLKKAKNPVVTIMASGSEVLLALAAADKIEDELESKVDVLSVPCWDLFDSIKNKQNLIRVASARVLVLEAGCSMAWRGYVTDVSQIVGVNDFGQSAPGPVVQENMGFHIDQVCEKLKQLIVE</sequence>
<keyword evidence="6" id="KW-0479">Metal-binding</keyword>
<dbReference type="PROSITE" id="PS00802">
    <property type="entry name" value="TRANSKETOLASE_2"/>
    <property type="match status" value="1"/>
</dbReference>
<comment type="cofactor">
    <cofactor evidence="2">
        <name>Mg(2+)</name>
        <dbReference type="ChEBI" id="CHEBI:18420"/>
    </cofactor>
</comment>
<protein>
    <submittedName>
        <fullName evidence="12">Transketolase</fullName>
    </submittedName>
</protein>
<dbReference type="EMBL" id="CP092900">
    <property type="protein sequence ID" value="UTC24510.1"/>
    <property type="molecule type" value="Genomic_DNA"/>
</dbReference>
<dbReference type="InterPro" id="IPR029061">
    <property type="entry name" value="THDP-binding"/>
</dbReference>
<dbReference type="PANTHER" id="PTHR43522:SF2">
    <property type="entry name" value="TRANSKETOLASE 1-RELATED"/>
    <property type="match status" value="1"/>
</dbReference>